<keyword evidence="2" id="KW-0804">Transcription</keyword>
<dbReference type="PANTHER" id="PTHR47506">
    <property type="entry name" value="TRANSCRIPTIONAL REGULATORY PROTEIN"/>
    <property type="match status" value="1"/>
</dbReference>
<dbReference type="AlphaFoldDB" id="A0A1T5L9D2"/>
<dbReference type="SUPFAM" id="SSF48498">
    <property type="entry name" value="Tetracyclin repressor-like, C-terminal domain"/>
    <property type="match status" value="1"/>
</dbReference>
<keyword evidence="1" id="KW-0805">Transcription regulation</keyword>
<feature type="region of interest" description="Disordered" evidence="3">
    <location>
        <begin position="1"/>
        <end position="20"/>
    </location>
</feature>
<dbReference type="InterPro" id="IPR011075">
    <property type="entry name" value="TetR_C"/>
</dbReference>
<dbReference type="Pfam" id="PF16925">
    <property type="entry name" value="TetR_C_13"/>
    <property type="match status" value="1"/>
</dbReference>
<dbReference type="OrthoDB" id="326421at2"/>
<evidence type="ECO:0000256" key="1">
    <source>
        <dbReference type="ARBA" id="ARBA00023015"/>
    </source>
</evidence>
<dbReference type="InterPro" id="IPR009057">
    <property type="entry name" value="Homeodomain-like_sf"/>
</dbReference>
<dbReference type="EMBL" id="FUZQ01000005">
    <property type="protein sequence ID" value="SKC72550.1"/>
    <property type="molecule type" value="Genomic_DNA"/>
</dbReference>
<dbReference type="GO" id="GO:0003677">
    <property type="term" value="F:DNA binding"/>
    <property type="evidence" value="ECO:0007669"/>
    <property type="project" value="UniProtKB-KW"/>
</dbReference>
<dbReference type="STRING" id="526729.SAMN04324258_3178"/>
<evidence type="ECO:0000256" key="2">
    <source>
        <dbReference type="ARBA" id="ARBA00023163"/>
    </source>
</evidence>
<proteinExistence type="predicted"/>
<keyword evidence="5" id="KW-0238">DNA-binding</keyword>
<evidence type="ECO:0000313" key="6">
    <source>
        <dbReference type="Proteomes" id="UP000189777"/>
    </source>
</evidence>
<feature type="domain" description="Tetracyclin repressor-like C-terminal" evidence="4">
    <location>
        <begin position="99"/>
        <end position="207"/>
    </location>
</feature>
<sequence>MSASAPAATTGAAPGAVDGRRLRGDRTRRAVLDRAVHAASVEGLDGLTFGTLAASVPVNKSGIAGLFGSKEGLQLAVVAHARDVYRATVVLPAAGGEPGLARLWSTVLAWLTYSEERVFDGGCFFRAAATELDARTPGPVRDAVVAALRDWDAYLVRLATGAVERGELAEGTDVGQLVFTLDAVLDRADLASVLLADPDAYARARRAARGLLAAAGADPAALSADGLDD</sequence>
<evidence type="ECO:0000313" key="5">
    <source>
        <dbReference type="EMBL" id="SKC72550.1"/>
    </source>
</evidence>
<dbReference type="InterPro" id="IPR036271">
    <property type="entry name" value="Tet_transcr_reg_TetR-rel_C_sf"/>
</dbReference>
<keyword evidence="6" id="KW-1185">Reference proteome</keyword>
<accession>A0A1T5L9D2</accession>
<evidence type="ECO:0000256" key="3">
    <source>
        <dbReference type="SAM" id="MobiDB-lite"/>
    </source>
</evidence>
<organism evidence="5 6">
    <name type="scientific">Krasilnikoviella flava</name>
    <dbReference type="NCBI Taxonomy" id="526729"/>
    <lineage>
        <taxon>Bacteria</taxon>
        <taxon>Bacillati</taxon>
        <taxon>Actinomycetota</taxon>
        <taxon>Actinomycetes</taxon>
        <taxon>Micrococcales</taxon>
        <taxon>Promicromonosporaceae</taxon>
        <taxon>Krasilnikoviella</taxon>
    </lineage>
</organism>
<evidence type="ECO:0000259" key="4">
    <source>
        <dbReference type="Pfam" id="PF16925"/>
    </source>
</evidence>
<gene>
    <name evidence="5" type="ORF">SAMN04324258_3178</name>
</gene>
<dbReference type="RefSeq" id="WP_139820913.1">
    <property type="nucleotide sequence ID" value="NZ_FUZQ01000005.1"/>
</dbReference>
<dbReference type="Gene3D" id="1.10.10.60">
    <property type="entry name" value="Homeodomain-like"/>
    <property type="match status" value="1"/>
</dbReference>
<dbReference type="PANTHER" id="PTHR47506:SF6">
    <property type="entry name" value="HTH-TYPE TRANSCRIPTIONAL REPRESSOR NEMR"/>
    <property type="match status" value="1"/>
</dbReference>
<dbReference type="Gene3D" id="1.10.357.10">
    <property type="entry name" value="Tetracycline Repressor, domain 2"/>
    <property type="match status" value="1"/>
</dbReference>
<dbReference type="Proteomes" id="UP000189777">
    <property type="component" value="Unassembled WGS sequence"/>
</dbReference>
<reference evidence="5 6" key="1">
    <citation type="submission" date="2017-02" db="EMBL/GenBank/DDBJ databases">
        <authorList>
            <person name="Peterson S.W."/>
        </authorList>
    </citation>
    <scope>NUCLEOTIDE SEQUENCE [LARGE SCALE GENOMIC DNA]</scope>
    <source>
        <strain evidence="5 6">DSM 21481</strain>
    </source>
</reference>
<feature type="compositionally biased region" description="Low complexity" evidence="3">
    <location>
        <begin position="1"/>
        <end position="16"/>
    </location>
</feature>
<dbReference type="SUPFAM" id="SSF46689">
    <property type="entry name" value="Homeodomain-like"/>
    <property type="match status" value="1"/>
</dbReference>
<protein>
    <submittedName>
        <fullName evidence="5">DNA-binding transcriptional regulator, AcrR family</fullName>
    </submittedName>
</protein>
<name>A0A1T5L9D2_9MICO</name>